<accession>A0A347WK40</accession>
<dbReference type="InterPro" id="IPR035903">
    <property type="entry name" value="HesB-like_dom_sf"/>
</dbReference>
<name>A0A347WK40_9LACT</name>
<dbReference type="SUPFAM" id="SSF89360">
    <property type="entry name" value="HesB-like domain"/>
    <property type="match status" value="1"/>
</dbReference>
<evidence type="ECO:0008006" key="3">
    <source>
        <dbReference type="Google" id="ProtNLM"/>
    </source>
</evidence>
<protein>
    <recommendedName>
        <fullName evidence="3">Iron-sulfur cluster biosynthesis protein</fullName>
    </recommendedName>
</protein>
<evidence type="ECO:0000313" key="1">
    <source>
        <dbReference type="EMBL" id="AXY25447.1"/>
    </source>
</evidence>
<reference evidence="1 2" key="1">
    <citation type="submission" date="2017-09" db="EMBL/GenBank/DDBJ databases">
        <title>Complete genome sequence of Oxytococcus suis strain ZY16052.</title>
        <authorList>
            <person name="Li F."/>
        </authorList>
    </citation>
    <scope>NUCLEOTIDE SEQUENCE [LARGE SCALE GENOMIC DNA]</scope>
    <source>
        <strain evidence="1 2">ZY16052</strain>
    </source>
</reference>
<proteinExistence type="predicted"/>
<evidence type="ECO:0000313" key="2">
    <source>
        <dbReference type="Proteomes" id="UP000263232"/>
    </source>
</evidence>
<dbReference type="EMBL" id="CP023434">
    <property type="protein sequence ID" value="AXY25447.1"/>
    <property type="molecule type" value="Genomic_DNA"/>
</dbReference>
<dbReference type="KEGG" id="abae:CL176_05220"/>
<sequence length="99" mass="11201">MQITVDSRAVTWFSEEMGRPDGTGIRFGVQIYGNSPVQNGFALAVEPDKPVEIGAQFQADNGLLFYVEAADVWFFDGHDLQVQYNEELHEPSYQYVKPQ</sequence>
<dbReference type="Proteomes" id="UP000263232">
    <property type="component" value="Chromosome"/>
</dbReference>
<gene>
    <name evidence="1" type="ORF">CL176_05220</name>
</gene>
<dbReference type="AlphaFoldDB" id="A0A347WK40"/>
<keyword evidence="2" id="KW-1185">Reference proteome</keyword>
<organism evidence="1 2">
    <name type="scientific">Suicoccus acidiformans</name>
    <dbReference type="NCBI Taxonomy" id="2036206"/>
    <lineage>
        <taxon>Bacteria</taxon>
        <taxon>Bacillati</taxon>
        <taxon>Bacillota</taxon>
        <taxon>Bacilli</taxon>
        <taxon>Lactobacillales</taxon>
        <taxon>Aerococcaceae</taxon>
        <taxon>Suicoccus</taxon>
    </lineage>
</organism>
<dbReference type="RefSeq" id="WP_118990359.1">
    <property type="nucleotide sequence ID" value="NZ_CP023434.1"/>
</dbReference>
<dbReference type="OrthoDB" id="1645729at2"/>